<accession>A0A821HZK8</accession>
<evidence type="ECO:0000313" key="2">
    <source>
        <dbReference type="Proteomes" id="UP000663873"/>
    </source>
</evidence>
<dbReference type="Proteomes" id="UP000663873">
    <property type="component" value="Unassembled WGS sequence"/>
</dbReference>
<dbReference type="AlphaFoldDB" id="A0A821HZK8"/>
<proteinExistence type="predicted"/>
<sequence length="145" mass="17163">MHQQNFTFDELRRLNISSHEVLLWSSSMDLAERYQYYVDQSIRSIELNELFFNCTPPWFGVRCQYSFELVSNVADMILNVLWQSDMTDAVTHRTCYILLDCVRGPAPMCLDWREICNGRIDCFNNGVDESQCFELEINECNEDEY</sequence>
<protein>
    <submittedName>
        <fullName evidence="1">Uncharacterized protein</fullName>
    </submittedName>
</protein>
<gene>
    <name evidence="1" type="ORF">UJA718_LOCUS35923</name>
</gene>
<keyword evidence="2" id="KW-1185">Reference proteome</keyword>
<organism evidence="1 2">
    <name type="scientific">Rotaria socialis</name>
    <dbReference type="NCBI Taxonomy" id="392032"/>
    <lineage>
        <taxon>Eukaryota</taxon>
        <taxon>Metazoa</taxon>
        <taxon>Spiralia</taxon>
        <taxon>Gnathifera</taxon>
        <taxon>Rotifera</taxon>
        <taxon>Eurotatoria</taxon>
        <taxon>Bdelloidea</taxon>
        <taxon>Philodinida</taxon>
        <taxon>Philodinidae</taxon>
        <taxon>Rotaria</taxon>
    </lineage>
</organism>
<dbReference type="EMBL" id="CAJOBP010034114">
    <property type="protein sequence ID" value="CAF4694556.1"/>
    <property type="molecule type" value="Genomic_DNA"/>
</dbReference>
<comment type="caution">
    <text evidence="1">The sequence shown here is derived from an EMBL/GenBank/DDBJ whole genome shotgun (WGS) entry which is preliminary data.</text>
</comment>
<name>A0A821HZK8_9BILA</name>
<reference evidence="1" key="1">
    <citation type="submission" date="2021-02" db="EMBL/GenBank/DDBJ databases">
        <authorList>
            <person name="Nowell W R."/>
        </authorList>
    </citation>
    <scope>NUCLEOTIDE SEQUENCE</scope>
</reference>
<feature type="non-terminal residue" evidence="1">
    <location>
        <position position="145"/>
    </location>
</feature>
<evidence type="ECO:0000313" key="1">
    <source>
        <dbReference type="EMBL" id="CAF4694556.1"/>
    </source>
</evidence>